<dbReference type="Pfam" id="PF12275">
    <property type="entry name" value="DUF3616"/>
    <property type="match status" value="1"/>
</dbReference>
<evidence type="ECO:0000259" key="2">
    <source>
        <dbReference type="Pfam" id="PF12275"/>
    </source>
</evidence>
<evidence type="ECO:0000256" key="1">
    <source>
        <dbReference type="SAM" id="SignalP"/>
    </source>
</evidence>
<comment type="caution">
    <text evidence="3">The sequence shown here is derived from an EMBL/GenBank/DDBJ whole genome shotgun (WGS) entry which is preliminary data.</text>
</comment>
<evidence type="ECO:0000313" key="4">
    <source>
        <dbReference type="Proteomes" id="UP000236919"/>
    </source>
</evidence>
<gene>
    <name evidence="3" type="ORF">CYD53_10128</name>
</gene>
<dbReference type="InterPro" id="IPR022060">
    <property type="entry name" value="DUF3616"/>
</dbReference>
<protein>
    <submittedName>
        <fullName evidence="3">Uncharacterized protein DUF3616</fullName>
    </submittedName>
</protein>
<reference evidence="3 4" key="1">
    <citation type="submission" date="2018-01" db="EMBL/GenBank/DDBJ databases">
        <title>Genomic Encyclopedia of Type Strains, Phase III (KMG-III): the genomes of soil and plant-associated and newly described type strains.</title>
        <authorList>
            <person name="Whitman W."/>
        </authorList>
    </citation>
    <scope>NUCLEOTIDE SEQUENCE [LARGE SCALE GENOMIC DNA]</scope>
    <source>
        <strain evidence="3 4">1131</strain>
    </source>
</reference>
<keyword evidence="4" id="KW-1185">Reference proteome</keyword>
<evidence type="ECO:0000313" key="3">
    <source>
        <dbReference type="EMBL" id="POR56508.1"/>
    </source>
</evidence>
<name>A0A2S4MP16_9HYPH</name>
<accession>A0A2S4MP16</accession>
<organism evidence="3 4">
    <name type="scientific">Bosea psychrotolerans</name>
    <dbReference type="NCBI Taxonomy" id="1871628"/>
    <lineage>
        <taxon>Bacteria</taxon>
        <taxon>Pseudomonadati</taxon>
        <taxon>Pseudomonadota</taxon>
        <taxon>Alphaproteobacteria</taxon>
        <taxon>Hyphomicrobiales</taxon>
        <taxon>Boseaceae</taxon>
        <taxon>Bosea</taxon>
    </lineage>
</organism>
<dbReference type="OrthoDB" id="423529at2"/>
<keyword evidence="1" id="KW-0732">Signal</keyword>
<feature type="domain" description="DUF3616" evidence="2">
    <location>
        <begin position="195"/>
        <end position="336"/>
    </location>
</feature>
<dbReference type="Proteomes" id="UP000236919">
    <property type="component" value="Unassembled WGS sequence"/>
</dbReference>
<proteinExistence type="predicted"/>
<dbReference type="AlphaFoldDB" id="A0A2S4MP16"/>
<feature type="chain" id="PRO_5015596543" evidence="1">
    <location>
        <begin position="23"/>
        <end position="345"/>
    </location>
</feature>
<feature type="signal peptide" evidence="1">
    <location>
        <begin position="1"/>
        <end position="22"/>
    </location>
</feature>
<sequence>MRHLRLCTLLAGALLATSPALADTLQPARRIEATSDFAGKKPGKAAHDVSGMACMPARDGRQRCLLINDESTAAQFATLRDGALTPGESLPLLGEGPSPATLGAAPAVACPEQGKFRDLDGESVAFAAPYFYVAGSHGCSRHSGQFRLSAFHLARIKVDANGRAEGAPELTYRLSDLLRRAGTAGGFFGRDLMSANGTNVEAIAVAGDRLWAGLRAPSLDGKAFLIGASLADLFAAGHRPAQGEPGLVAVPLGGQRGFRDLAALRDGRLLALVGPAQEQDLDYALMLIDPARPEAARELGKLRNRDSAKAEALTILSETATGLDILIGYDGPRNGKFEEYRLPAP</sequence>
<dbReference type="RefSeq" id="WP_103716144.1">
    <property type="nucleotide sequence ID" value="NZ_PQFZ01000001.1"/>
</dbReference>
<dbReference type="EMBL" id="PQFZ01000001">
    <property type="protein sequence ID" value="POR56508.1"/>
    <property type="molecule type" value="Genomic_DNA"/>
</dbReference>